<protein>
    <submittedName>
        <fullName evidence="1">Uncharacterized protein</fullName>
    </submittedName>
</protein>
<gene>
    <name evidence="1" type="ORF">H8692_05695</name>
</gene>
<name>A0A926EAJ8_9FIRM</name>
<dbReference type="EMBL" id="JACRTA010000002">
    <property type="protein sequence ID" value="MBC8568257.1"/>
    <property type="molecule type" value="Genomic_DNA"/>
</dbReference>
<keyword evidence="2" id="KW-1185">Reference proteome</keyword>
<dbReference type="AlphaFoldDB" id="A0A926EAJ8"/>
<reference evidence="1" key="1">
    <citation type="submission" date="2020-08" db="EMBL/GenBank/DDBJ databases">
        <title>Genome public.</title>
        <authorList>
            <person name="Liu C."/>
            <person name="Sun Q."/>
        </authorList>
    </citation>
    <scope>NUCLEOTIDE SEQUENCE</scope>
    <source>
        <strain evidence="1">NSJ-24</strain>
    </source>
</reference>
<proteinExistence type="predicted"/>
<evidence type="ECO:0000313" key="2">
    <source>
        <dbReference type="Proteomes" id="UP000610862"/>
    </source>
</evidence>
<dbReference type="RefSeq" id="WP_187525212.1">
    <property type="nucleotide sequence ID" value="NZ_JACRTA010000002.1"/>
</dbReference>
<sequence>MRILDEQGHELQEQEIDYNTGYVEKEKILVARHKAVEGVEEKGHWETVAEYANGGKDVEWVVDVPGVEEKDAWDEYEDILRFKVFSAEELAQAEITALKQKLSDTDYIAIKIAEGVSTWEEYPEMKVQRQAWRDEINRLEATS</sequence>
<organism evidence="1 2">
    <name type="scientific">Lentihominibacter hominis</name>
    <dbReference type="NCBI Taxonomy" id="2763645"/>
    <lineage>
        <taxon>Bacteria</taxon>
        <taxon>Bacillati</taxon>
        <taxon>Bacillota</taxon>
        <taxon>Clostridia</taxon>
        <taxon>Peptostreptococcales</taxon>
        <taxon>Anaerovoracaceae</taxon>
        <taxon>Lentihominibacter</taxon>
    </lineage>
</organism>
<comment type="caution">
    <text evidence="1">The sequence shown here is derived from an EMBL/GenBank/DDBJ whole genome shotgun (WGS) entry which is preliminary data.</text>
</comment>
<evidence type="ECO:0000313" key="1">
    <source>
        <dbReference type="EMBL" id="MBC8568257.1"/>
    </source>
</evidence>
<accession>A0A926EAJ8</accession>
<dbReference type="Proteomes" id="UP000610862">
    <property type="component" value="Unassembled WGS sequence"/>
</dbReference>